<organism evidence="2 3">
    <name type="scientific">Ziziphus jujuba var. spinosa</name>
    <dbReference type="NCBI Taxonomy" id="714518"/>
    <lineage>
        <taxon>Eukaryota</taxon>
        <taxon>Viridiplantae</taxon>
        <taxon>Streptophyta</taxon>
        <taxon>Embryophyta</taxon>
        <taxon>Tracheophyta</taxon>
        <taxon>Spermatophyta</taxon>
        <taxon>Magnoliopsida</taxon>
        <taxon>eudicotyledons</taxon>
        <taxon>Gunneridae</taxon>
        <taxon>Pentapetalae</taxon>
        <taxon>rosids</taxon>
        <taxon>fabids</taxon>
        <taxon>Rosales</taxon>
        <taxon>Rhamnaceae</taxon>
        <taxon>Paliureae</taxon>
        <taxon>Ziziphus</taxon>
    </lineage>
</organism>
<sequence>MPYFDRPFIPRSLHFGANQGPNNGHGSYGGFHNQFQANENHYHPRVSGFQEQDFRVKSLILFSKFLVKEEVEARIMVEEVVEIQSQLVNSITHMVIQLLTATRDLTSYGQQEVVIHRFESQPQHSTFPLPASYYPSSRSQAYSNNQNHSSQVPYSGDQKGLTSYSQPSNSQIQGNLAYTSIASQNSGGHNSVSPIVTVSEKPLLQPFTLRNEDNIVSFDIKCHEQNSSAPMISSCISNLVSPCISVSACKPSNSGFYLNDEVTVVGGVSSELPLLLVFIITATSLGEEAGLRRRNSKTQRQQIQYPLSSGLGKVWVIRSDSEMTSSGNGSAAEDENDIASSPSPPPPPAGGGVEIGLASSEIKEKLPSKSYTSPKLVTIYLPYTRSELEINYI</sequence>
<name>A0A978V1I8_ZIZJJ</name>
<feature type="region of interest" description="Disordered" evidence="1">
    <location>
        <begin position="322"/>
        <end position="357"/>
    </location>
</feature>
<reference evidence="2" key="1">
    <citation type="journal article" date="2021" name="Front. Plant Sci.">
        <title>Chromosome-Scale Genome Assembly for Chinese Sour Jujube and Insights Into Its Genome Evolution and Domestication Signature.</title>
        <authorList>
            <person name="Shen L.-Y."/>
            <person name="Luo H."/>
            <person name="Wang X.-L."/>
            <person name="Wang X.-M."/>
            <person name="Qiu X.-J."/>
            <person name="Liu H."/>
            <person name="Zhou S.-S."/>
            <person name="Jia K.-H."/>
            <person name="Nie S."/>
            <person name="Bao Y.-T."/>
            <person name="Zhang R.-G."/>
            <person name="Yun Q.-Z."/>
            <person name="Chai Y.-H."/>
            <person name="Lu J.-Y."/>
            <person name="Li Y."/>
            <person name="Zhao S.-W."/>
            <person name="Mao J.-F."/>
            <person name="Jia S.-G."/>
            <person name="Mao Y.-M."/>
        </authorList>
    </citation>
    <scope>NUCLEOTIDE SEQUENCE</scope>
    <source>
        <strain evidence="2">AT0</strain>
        <tissue evidence="2">Leaf</tissue>
    </source>
</reference>
<gene>
    <name evidence="2" type="ORF">FEM48_Zijuj07G0010200</name>
</gene>
<evidence type="ECO:0000256" key="1">
    <source>
        <dbReference type="SAM" id="MobiDB-lite"/>
    </source>
</evidence>
<protein>
    <submittedName>
        <fullName evidence="2">Uncharacterized protein</fullName>
    </submittedName>
</protein>
<dbReference type="EMBL" id="JAEACU010000007">
    <property type="protein sequence ID" value="KAH7521221.1"/>
    <property type="molecule type" value="Genomic_DNA"/>
</dbReference>
<proteinExistence type="predicted"/>
<evidence type="ECO:0000313" key="3">
    <source>
        <dbReference type="Proteomes" id="UP000813462"/>
    </source>
</evidence>
<accession>A0A978V1I8</accession>
<comment type="caution">
    <text evidence="2">The sequence shown here is derived from an EMBL/GenBank/DDBJ whole genome shotgun (WGS) entry which is preliminary data.</text>
</comment>
<feature type="compositionally biased region" description="Polar residues" evidence="1">
    <location>
        <begin position="138"/>
        <end position="153"/>
    </location>
</feature>
<dbReference type="AlphaFoldDB" id="A0A978V1I8"/>
<feature type="region of interest" description="Disordered" evidence="1">
    <location>
        <begin position="138"/>
        <end position="168"/>
    </location>
</feature>
<dbReference type="Proteomes" id="UP000813462">
    <property type="component" value="Unassembled WGS sequence"/>
</dbReference>
<evidence type="ECO:0000313" key="2">
    <source>
        <dbReference type="EMBL" id="KAH7521221.1"/>
    </source>
</evidence>